<comment type="caution">
    <text evidence="3">The sequence shown here is derived from an EMBL/GenBank/DDBJ whole genome shotgun (WGS) entry which is preliminary data.</text>
</comment>
<evidence type="ECO:0000259" key="2">
    <source>
        <dbReference type="Pfam" id="PF23713"/>
    </source>
</evidence>
<dbReference type="PANTHER" id="PTHR46814:SF1">
    <property type="entry name" value="EGALITARIAN, ISOFORM B"/>
    <property type="match status" value="1"/>
</dbReference>
<name>A0A8J4YKA2_CHIOP</name>
<evidence type="ECO:0000313" key="4">
    <source>
        <dbReference type="Proteomes" id="UP000770661"/>
    </source>
</evidence>
<dbReference type="EMBL" id="JACEEZ010001799">
    <property type="protein sequence ID" value="KAG0728842.1"/>
    <property type="molecule type" value="Genomic_DNA"/>
</dbReference>
<dbReference type="InterPro" id="IPR036397">
    <property type="entry name" value="RNaseH_sf"/>
</dbReference>
<dbReference type="Proteomes" id="UP000770661">
    <property type="component" value="Unassembled WGS sequence"/>
</dbReference>
<feature type="compositionally biased region" description="Low complexity" evidence="1">
    <location>
        <begin position="325"/>
        <end position="336"/>
    </location>
</feature>
<reference evidence="3" key="1">
    <citation type="submission" date="2020-07" db="EMBL/GenBank/DDBJ databases">
        <title>The High-quality genome of the commercially important snow crab, Chionoecetes opilio.</title>
        <authorList>
            <person name="Jeong J.-H."/>
            <person name="Ryu S."/>
        </authorList>
    </citation>
    <scope>NUCLEOTIDE SEQUENCE</scope>
    <source>
        <strain evidence="3">MADBK_172401_WGS</strain>
        <tissue evidence="3">Digestive gland</tissue>
    </source>
</reference>
<feature type="region of interest" description="Disordered" evidence="1">
    <location>
        <begin position="325"/>
        <end position="460"/>
    </location>
</feature>
<feature type="domain" description="Egal-1 winged helix" evidence="2">
    <location>
        <begin position="102"/>
        <end position="170"/>
    </location>
</feature>
<protein>
    <submittedName>
        <fullName evidence="3">Egalitarian</fullName>
    </submittedName>
</protein>
<evidence type="ECO:0000313" key="3">
    <source>
        <dbReference type="EMBL" id="KAG0728842.1"/>
    </source>
</evidence>
<gene>
    <name evidence="3" type="primary">egal-1</name>
    <name evidence="3" type="ORF">GWK47_031636</name>
</gene>
<dbReference type="InterPro" id="IPR056589">
    <property type="entry name" value="WH_Egal-1"/>
</dbReference>
<dbReference type="AlphaFoldDB" id="A0A8J4YKA2"/>
<dbReference type="Pfam" id="PF23713">
    <property type="entry name" value="WHD_Egal"/>
    <property type="match status" value="3"/>
</dbReference>
<accession>A0A8J4YKA2</accession>
<proteinExistence type="predicted"/>
<dbReference type="Gene3D" id="3.30.420.10">
    <property type="entry name" value="Ribonuclease H-like superfamily/Ribonuclease H"/>
    <property type="match status" value="1"/>
</dbReference>
<sequence>MDSKDYDHVRNLTLLFFLDRLMDKGQPRTLHDLSCQFGTKGFTKEMRQIAGGSQSGLRKFLLQFPSLFTLEDDHVSVTNYSNGISNPHDPTGKLLGKRDYQQEAVDYFVGKLRQYGAGTEVPIKSLLGHRSQASPEVRHVSGQHVKEFRDFLVRYPEVFVVREETVILKEYEGAAPQPFKELEVPKIDPVLTQQKLISGTRDSNLGSAHQDKPWVRLCSIQREALSENTILIVSVEKRPQDDLVRNSNHVEREREYMKVLQYCSAALIRGPLILETLFNGLVTAFPKESLAQVCRCTNDLATFLKMHSNTFFVQANMVRLVHTTSSTTTTPTSQQPPLYPAHNDHPQPQPQPPQPQPPSPVQITPQYPQPSPSQPQYTHKNNSSPEREGEVTRTPISPTSPIRQHLQPPPPPPLQQQPQHQQQTLKARVNSLLRKTIADNSERDRVSYGGGAHDSSSGDVTGRLLRSTRVVVSVREARQLVSAILAARQPVSFDGEGVNLGPSGPMTLLQVGLVSGQIFIFDVMVERSLMYEGGLRELLESTDIVKNR</sequence>
<keyword evidence="4" id="KW-1185">Reference proteome</keyword>
<feature type="compositionally biased region" description="Basic and acidic residues" evidence="1">
    <location>
        <begin position="436"/>
        <end position="446"/>
    </location>
</feature>
<feature type="compositionally biased region" description="Pro residues" evidence="1">
    <location>
        <begin position="347"/>
        <end position="360"/>
    </location>
</feature>
<feature type="domain" description="Egal-1 winged helix" evidence="2">
    <location>
        <begin position="13"/>
        <end position="80"/>
    </location>
</feature>
<dbReference type="GO" id="GO:0003676">
    <property type="term" value="F:nucleic acid binding"/>
    <property type="evidence" value="ECO:0007669"/>
    <property type="project" value="InterPro"/>
</dbReference>
<organism evidence="3 4">
    <name type="scientific">Chionoecetes opilio</name>
    <name type="common">Atlantic snow crab</name>
    <name type="synonym">Cancer opilio</name>
    <dbReference type="NCBI Taxonomy" id="41210"/>
    <lineage>
        <taxon>Eukaryota</taxon>
        <taxon>Metazoa</taxon>
        <taxon>Ecdysozoa</taxon>
        <taxon>Arthropoda</taxon>
        <taxon>Crustacea</taxon>
        <taxon>Multicrustacea</taxon>
        <taxon>Malacostraca</taxon>
        <taxon>Eumalacostraca</taxon>
        <taxon>Eucarida</taxon>
        <taxon>Decapoda</taxon>
        <taxon>Pleocyemata</taxon>
        <taxon>Brachyura</taxon>
        <taxon>Eubrachyura</taxon>
        <taxon>Majoidea</taxon>
        <taxon>Majidae</taxon>
        <taxon>Chionoecetes</taxon>
    </lineage>
</organism>
<dbReference type="PANTHER" id="PTHR46814">
    <property type="entry name" value="EGALITARIAN, ISOFORM B"/>
    <property type="match status" value="1"/>
</dbReference>
<dbReference type="OrthoDB" id="26838at2759"/>
<evidence type="ECO:0000256" key="1">
    <source>
        <dbReference type="SAM" id="MobiDB-lite"/>
    </source>
</evidence>
<feature type="domain" description="Egal-1 winged helix" evidence="2">
    <location>
        <begin position="267"/>
        <end position="322"/>
    </location>
</feature>